<organism evidence="8 9">
    <name type="scientific">Pseudomonas syringae pv. actinidiae</name>
    <dbReference type="NCBI Taxonomy" id="103796"/>
    <lineage>
        <taxon>Bacteria</taxon>
        <taxon>Pseudomonadati</taxon>
        <taxon>Pseudomonadota</taxon>
        <taxon>Gammaproteobacteria</taxon>
        <taxon>Pseudomonadales</taxon>
        <taxon>Pseudomonadaceae</taxon>
        <taxon>Pseudomonas</taxon>
        <taxon>Pseudomonas syringae</taxon>
    </lineage>
</organism>
<sequence length="468" mass="52796">MNRSAKSTFARRMGVSSVAFGSVFLFKNGFRVYPIGEPGDDSFAIDRRKQQGYSRYLGTRDVLGKIEVFGDDSNFKESSSRDKGLIETAAYLQLHEVFWKKCFQRLENYVVGVNWRIKYDSDLQDSHHLGRDEVRSRIIDVINKLSNSPGVQIDYFADDLLTIIDSKTKDFDSTIENLSSIAEKLGDKKLLDETKVAQARYHEMLRAEAEAIQYAEAERAERHKAEALVLKTEKALKTEVDRNLFLTSLQSHDKDVLESLHHQVIIYASNAINLIEASLFTMNSSTLLSRDDLQETFETLLLLNQQVIAASRFATKANFKIDSNTITTNFAAYLEQYVEKICKVYKSKVLITVSRSAKDFNMQFKPIEISIIIDNLIDNSIKARATKVNIDISKLQNNALRILVSDDGVGLSDEIDDSDSIFEKGITTTSGSGLGLYNVRQLLQNVNGAIELIDSDYSGTTFEIKVYS</sequence>
<keyword evidence="6" id="KW-0067">ATP-binding</keyword>
<dbReference type="PANTHER" id="PTHR44936">
    <property type="entry name" value="SENSOR PROTEIN CREC"/>
    <property type="match status" value="1"/>
</dbReference>
<dbReference type="Proteomes" id="UP000273140">
    <property type="component" value="Unassembled WGS sequence"/>
</dbReference>
<dbReference type="SMART" id="SM00387">
    <property type="entry name" value="HATPase_c"/>
    <property type="match status" value="1"/>
</dbReference>
<dbReference type="InterPro" id="IPR050980">
    <property type="entry name" value="2C_sensor_his_kinase"/>
</dbReference>
<dbReference type="Pfam" id="PF02518">
    <property type="entry name" value="HATPase_c"/>
    <property type="match status" value="1"/>
</dbReference>
<gene>
    <name evidence="8" type="ORF">ALQ07_102723</name>
</gene>
<dbReference type="InterPro" id="IPR005467">
    <property type="entry name" value="His_kinase_dom"/>
</dbReference>
<dbReference type="AlphaFoldDB" id="A0A3M4KBK3"/>
<feature type="domain" description="Histidine kinase" evidence="7">
    <location>
        <begin position="366"/>
        <end position="468"/>
    </location>
</feature>
<dbReference type="EMBL" id="RBRB01000349">
    <property type="protein sequence ID" value="RMQ26517.1"/>
    <property type="molecule type" value="Genomic_DNA"/>
</dbReference>
<dbReference type="PRINTS" id="PR00344">
    <property type="entry name" value="BCTRLSENSOR"/>
</dbReference>
<dbReference type="Gene3D" id="3.30.565.10">
    <property type="entry name" value="Histidine kinase-like ATPase, C-terminal domain"/>
    <property type="match status" value="1"/>
</dbReference>
<protein>
    <recommendedName>
        <fullName evidence="2">histidine kinase</fullName>
        <ecNumber evidence="2">2.7.13.3</ecNumber>
    </recommendedName>
</protein>
<evidence type="ECO:0000259" key="7">
    <source>
        <dbReference type="PROSITE" id="PS50109"/>
    </source>
</evidence>
<evidence type="ECO:0000256" key="3">
    <source>
        <dbReference type="ARBA" id="ARBA00022679"/>
    </source>
</evidence>
<proteinExistence type="predicted"/>
<evidence type="ECO:0000256" key="2">
    <source>
        <dbReference type="ARBA" id="ARBA00012438"/>
    </source>
</evidence>
<keyword evidence="3" id="KW-0808">Transferase</keyword>
<comment type="caution">
    <text evidence="8">The sequence shown here is derived from an EMBL/GenBank/DDBJ whole genome shotgun (WGS) entry which is preliminary data.</text>
</comment>
<dbReference type="PANTHER" id="PTHR44936:SF10">
    <property type="entry name" value="SENSOR PROTEIN RSTB"/>
    <property type="match status" value="1"/>
</dbReference>
<name>A0A3M4KBK3_PSESF</name>
<dbReference type="PROSITE" id="PS50109">
    <property type="entry name" value="HIS_KIN"/>
    <property type="match status" value="1"/>
</dbReference>
<dbReference type="InterPro" id="IPR036890">
    <property type="entry name" value="HATPase_C_sf"/>
</dbReference>
<evidence type="ECO:0000313" key="8">
    <source>
        <dbReference type="EMBL" id="RMQ26517.1"/>
    </source>
</evidence>
<accession>A0A3M4KBK3</accession>
<comment type="catalytic activity">
    <reaction evidence="1">
        <text>ATP + protein L-histidine = ADP + protein N-phospho-L-histidine.</text>
        <dbReference type="EC" id="2.7.13.3"/>
    </reaction>
</comment>
<evidence type="ECO:0000256" key="4">
    <source>
        <dbReference type="ARBA" id="ARBA00022741"/>
    </source>
</evidence>
<reference evidence="8 9" key="1">
    <citation type="submission" date="2018-08" db="EMBL/GenBank/DDBJ databases">
        <title>Recombination of ecologically and evolutionarily significant loci maintains genetic cohesion in the Pseudomonas syringae species complex.</title>
        <authorList>
            <person name="Dillon M."/>
            <person name="Thakur S."/>
            <person name="Almeida R.N.D."/>
            <person name="Weir B.S."/>
            <person name="Guttman D.S."/>
        </authorList>
    </citation>
    <scope>NUCLEOTIDE SEQUENCE [LARGE SCALE GENOMIC DNA]</scope>
    <source>
        <strain evidence="8 9">ICMP 19074</strain>
    </source>
</reference>
<keyword evidence="4" id="KW-0547">Nucleotide-binding</keyword>
<dbReference type="SUPFAM" id="SSF55874">
    <property type="entry name" value="ATPase domain of HSP90 chaperone/DNA topoisomerase II/histidine kinase"/>
    <property type="match status" value="1"/>
</dbReference>
<keyword evidence="5" id="KW-0418">Kinase</keyword>
<evidence type="ECO:0000256" key="1">
    <source>
        <dbReference type="ARBA" id="ARBA00000085"/>
    </source>
</evidence>
<dbReference type="EC" id="2.7.13.3" evidence="2"/>
<dbReference type="InterPro" id="IPR004358">
    <property type="entry name" value="Sig_transdc_His_kin-like_C"/>
</dbReference>
<dbReference type="GO" id="GO:0004673">
    <property type="term" value="F:protein histidine kinase activity"/>
    <property type="evidence" value="ECO:0007669"/>
    <property type="project" value="UniProtKB-EC"/>
</dbReference>
<dbReference type="GO" id="GO:0005524">
    <property type="term" value="F:ATP binding"/>
    <property type="evidence" value="ECO:0007669"/>
    <property type="project" value="UniProtKB-KW"/>
</dbReference>
<evidence type="ECO:0000313" key="9">
    <source>
        <dbReference type="Proteomes" id="UP000273140"/>
    </source>
</evidence>
<evidence type="ECO:0000256" key="5">
    <source>
        <dbReference type="ARBA" id="ARBA00022777"/>
    </source>
</evidence>
<evidence type="ECO:0000256" key="6">
    <source>
        <dbReference type="ARBA" id="ARBA00022840"/>
    </source>
</evidence>
<dbReference type="InterPro" id="IPR003594">
    <property type="entry name" value="HATPase_dom"/>
</dbReference>